<evidence type="ECO:0000259" key="2">
    <source>
        <dbReference type="PROSITE" id="PS50994"/>
    </source>
</evidence>
<evidence type="ECO:0000313" key="3">
    <source>
        <dbReference type="EMBL" id="TYJ17454.1"/>
    </source>
</evidence>
<organism evidence="3 4">
    <name type="scientific">Gossypium mustelinum</name>
    <name type="common">Cotton</name>
    <name type="synonym">Gossypium caicoense</name>
    <dbReference type="NCBI Taxonomy" id="34275"/>
    <lineage>
        <taxon>Eukaryota</taxon>
        <taxon>Viridiplantae</taxon>
        <taxon>Streptophyta</taxon>
        <taxon>Embryophyta</taxon>
        <taxon>Tracheophyta</taxon>
        <taxon>Spermatophyta</taxon>
        <taxon>Magnoliopsida</taxon>
        <taxon>eudicotyledons</taxon>
        <taxon>Gunneridae</taxon>
        <taxon>Pentapetalae</taxon>
        <taxon>rosids</taxon>
        <taxon>malvids</taxon>
        <taxon>Malvales</taxon>
        <taxon>Malvaceae</taxon>
        <taxon>Malvoideae</taxon>
        <taxon>Gossypium</taxon>
    </lineage>
</organism>
<dbReference type="InterPro" id="IPR036397">
    <property type="entry name" value="RNaseH_sf"/>
</dbReference>
<dbReference type="InterPro" id="IPR001584">
    <property type="entry name" value="Integrase_cat-core"/>
</dbReference>
<keyword evidence="4" id="KW-1185">Reference proteome</keyword>
<dbReference type="GO" id="GO:0003676">
    <property type="term" value="F:nucleic acid binding"/>
    <property type="evidence" value="ECO:0007669"/>
    <property type="project" value="InterPro"/>
</dbReference>
<sequence>MVMRIGRLVRVMILVTMILFAHDWMVATIPLGPMLIVFILVHVCRPLCLRFPGGPNHVLVYLMLTRLNTTPLNMLAYPLGCLTYVRLNTLMPLTMVRILILLIPMCRCQLGARHGVRILALLIMCVKMPPIFIPPLRIQDIQTQEILLRGQVRDGLYHFSAESVALRPLAYNTAVQDCSTGDEVFTLWHKRLGHHSSIIKSQAVDYFLQFQKMILTQFGKSIKKFQSDWGGEFCAFASVLADNGIIHRLTCPHTSEQNGVAERKHRHIVETRFTLLAQADLPMAY</sequence>
<dbReference type="InterPro" id="IPR039537">
    <property type="entry name" value="Retrotran_Ty1/copia-like"/>
</dbReference>
<accession>A0A5D2XTZ9</accession>
<dbReference type="SUPFAM" id="SSF53098">
    <property type="entry name" value="Ribonuclease H-like"/>
    <property type="match status" value="1"/>
</dbReference>
<evidence type="ECO:0000256" key="1">
    <source>
        <dbReference type="SAM" id="Phobius"/>
    </source>
</evidence>
<dbReference type="EMBL" id="CM017644">
    <property type="protein sequence ID" value="TYJ17454.1"/>
    <property type="molecule type" value="Genomic_DNA"/>
</dbReference>
<gene>
    <name evidence="3" type="ORF">E1A91_A09G053300v1</name>
</gene>
<feature type="transmembrane region" description="Helical" evidence="1">
    <location>
        <begin position="31"/>
        <end position="51"/>
    </location>
</feature>
<dbReference type="Gene3D" id="3.30.420.10">
    <property type="entry name" value="Ribonuclease H-like superfamily/Ribonuclease H"/>
    <property type="match status" value="1"/>
</dbReference>
<proteinExistence type="predicted"/>
<keyword evidence="1" id="KW-0812">Transmembrane</keyword>
<feature type="domain" description="Integrase catalytic" evidence="2">
    <location>
        <begin position="215"/>
        <end position="285"/>
    </location>
</feature>
<evidence type="ECO:0000313" key="4">
    <source>
        <dbReference type="Proteomes" id="UP000323597"/>
    </source>
</evidence>
<keyword evidence="1" id="KW-1133">Transmembrane helix</keyword>
<dbReference type="PANTHER" id="PTHR42648:SF26">
    <property type="entry name" value="INTEGRASE CATALYTIC DOMAIN-CONTAINING PROTEIN"/>
    <property type="match status" value="1"/>
</dbReference>
<dbReference type="GO" id="GO:0015074">
    <property type="term" value="P:DNA integration"/>
    <property type="evidence" value="ECO:0007669"/>
    <property type="project" value="InterPro"/>
</dbReference>
<keyword evidence="1" id="KW-0472">Membrane</keyword>
<dbReference type="PROSITE" id="PS50994">
    <property type="entry name" value="INTEGRASE"/>
    <property type="match status" value="1"/>
</dbReference>
<reference evidence="3 4" key="1">
    <citation type="submission" date="2019-07" db="EMBL/GenBank/DDBJ databases">
        <title>WGS assembly of Gossypium mustelinum.</title>
        <authorList>
            <person name="Chen Z.J."/>
            <person name="Sreedasyam A."/>
            <person name="Ando A."/>
            <person name="Song Q."/>
            <person name="De L."/>
            <person name="Hulse-Kemp A."/>
            <person name="Ding M."/>
            <person name="Ye W."/>
            <person name="Kirkbride R."/>
            <person name="Jenkins J."/>
            <person name="Plott C."/>
            <person name="Lovell J."/>
            <person name="Lin Y.-M."/>
            <person name="Vaughn R."/>
            <person name="Liu B."/>
            <person name="Li W."/>
            <person name="Simpson S."/>
            <person name="Scheffler B."/>
            <person name="Saski C."/>
            <person name="Grover C."/>
            <person name="Hu G."/>
            <person name="Conover J."/>
            <person name="Carlson J."/>
            <person name="Shu S."/>
            <person name="Boston L."/>
            <person name="Williams M."/>
            <person name="Peterson D."/>
            <person name="Mcgee K."/>
            <person name="Jones D."/>
            <person name="Wendel J."/>
            <person name="Stelly D."/>
            <person name="Grimwood J."/>
            <person name="Schmutz J."/>
        </authorList>
    </citation>
    <scope>NUCLEOTIDE SEQUENCE [LARGE SCALE GENOMIC DNA]</scope>
    <source>
        <strain evidence="3">1408120.09</strain>
    </source>
</reference>
<dbReference type="AlphaFoldDB" id="A0A5D2XTZ9"/>
<name>A0A5D2XTZ9_GOSMU</name>
<dbReference type="InterPro" id="IPR012337">
    <property type="entry name" value="RNaseH-like_sf"/>
</dbReference>
<protein>
    <recommendedName>
        <fullName evidence="2">Integrase catalytic domain-containing protein</fullName>
    </recommendedName>
</protein>
<dbReference type="Proteomes" id="UP000323597">
    <property type="component" value="Chromosome A09"/>
</dbReference>
<dbReference type="PANTHER" id="PTHR42648">
    <property type="entry name" value="TRANSPOSASE, PUTATIVE-RELATED"/>
    <property type="match status" value="1"/>
</dbReference>